<dbReference type="EMBL" id="JACLHY010000001">
    <property type="protein sequence ID" value="MBC8766942.1"/>
    <property type="molecule type" value="Genomic_DNA"/>
</dbReference>
<feature type="binding site" evidence="8">
    <location>
        <begin position="58"/>
        <end position="61"/>
    </location>
    <ligand>
        <name>substrate</name>
    </ligand>
</feature>
<evidence type="ECO:0000256" key="1">
    <source>
        <dbReference type="ARBA" id="ARBA00000642"/>
    </source>
</evidence>
<feature type="binding site" evidence="8">
    <location>
        <position position="324"/>
    </location>
    <ligand>
        <name>ATP</name>
        <dbReference type="ChEBI" id="CHEBI:30616"/>
    </ligand>
</feature>
<dbReference type="PRINTS" id="PR00477">
    <property type="entry name" value="PHGLYCKINASE"/>
</dbReference>
<sequence length="396" mass="42593">MKTIKDFNFKGKKALIRVDFNVPLDADFNVTDDNRIEAAKPTIIKILEDGGSAVLMSHLGRPDGKVNPDLSLKHICNKASEVLGITVKFVEESTGPLAEKAVAELKTGEVLLLENLRFHAEEEKGDKNFAEQLSKLGDIYVNDAFGTAHRAHASTTIVAQFFPEKKCFGFLLAKEIEAIEKVMRTGEKPVTAILGGAKVSSKITIIENILDKVDHLIIGGGMTYTFVKAKGGKVGDSICEDDKMELALEILDQAKKKGVEVHIPADVLAADDFNNNAKTKVVNSDEIPEGWQGLDAGPKTLEIFKEVILKSKTILWNGPIGVFEMENFAKGTIAIGNYIDEATQKGAFSLVGGGDSVAAVKQFGFENKVSYVSTGGGAMLESLEGKTLPGIAAILA</sequence>
<dbReference type="Pfam" id="PF00162">
    <property type="entry name" value="PGK"/>
    <property type="match status" value="1"/>
</dbReference>
<keyword evidence="8" id="KW-0963">Cytoplasm</keyword>
<keyword evidence="11" id="KW-1185">Reference proteome</keyword>
<dbReference type="InterPro" id="IPR036043">
    <property type="entry name" value="Phosphoglycerate_kinase_sf"/>
</dbReference>
<feature type="binding site" evidence="8">
    <location>
        <begin position="19"/>
        <end position="21"/>
    </location>
    <ligand>
        <name>substrate</name>
    </ligand>
</feature>
<evidence type="ECO:0000256" key="2">
    <source>
        <dbReference type="ARBA" id="ARBA00008982"/>
    </source>
</evidence>
<evidence type="ECO:0000313" key="11">
    <source>
        <dbReference type="Proteomes" id="UP000618952"/>
    </source>
</evidence>
<dbReference type="RefSeq" id="WP_187581596.1">
    <property type="nucleotide sequence ID" value="NZ_JACLHY010000001.1"/>
</dbReference>
<comment type="caution">
    <text evidence="10">The sequence shown here is derived from an EMBL/GenBank/DDBJ whole genome shotgun (WGS) entry which is preliminary data.</text>
</comment>
<feature type="binding site" evidence="8">
    <location>
        <begin position="353"/>
        <end position="356"/>
    </location>
    <ligand>
        <name>ATP</name>
        <dbReference type="ChEBI" id="CHEBI:30616"/>
    </ligand>
</feature>
<comment type="subunit">
    <text evidence="8">Monomer.</text>
</comment>
<gene>
    <name evidence="8" type="primary">pgk</name>
    <name evidence="10" type="ORF">H4O18_02950</name>
</gene>
<keyword evidence="7 8" id="KW-0067">ATP-binding</keyword>
<feature type="binding site" evidence="8">
    <location>
        <position position="117"/>
    </location>
    <ligand>
        <name>substrate</name>
    </ligand>
</feature>
<evidence type="ECO:0000256" key="8">
    <source>
        <dbReference type="HAMAP-Rule" id="MF_00145"/>
    </source>
</evidence>
<comment type="similarity">
    <text evidence="2 8 9">Belongs to the phosphoglycerate kinase family.</text>
</comment>
<name>A0ABR7QIF9_9FLAO</name>
<evidence type="ECO:0000313" key="10">
    <source>
        <dbReference type="EMBL" id="MBC8766942.1"/>
    </source>
</evidence>
<keyword evidence="4 8" id="KW-0808">Transferase</keyword>
<dbReference type="PANTHER" id="PTHR11406">
    <property type="entry name" value="PHOSPHOGLYCERATE KINASE"/>
    <property type="match status" value="1"/>
</dbReference>
<feature type="binding site" evidence="8">
    <location>
        <position position="150"/>
    </location>
    <ligand>
        <name>substrate</name>
    </ligand>
</feature>
<dbReference type="HAMAP" id="MF_00145">
    <property type="entry name" value="Phosphoglyc_kinase"/>
    <property type="match status" value="1"/>
</dbReference>
<dbReference type="InterPro" id="IPR001576">
    <property type="entry name" value="Phosphoglycerate_kinase"/>
</dbReference>
<keyword evidence="8" id="KW-0324">Glycolysis</keyword>
<comment type="catalytic activity">
    <reaction evidence="1 8 9">
        <text>(2R)-3-phosphoglycerate + ATP = (2R)-3-phospho-glyceroyl phosphate + ADP</text>
        <dbReference type="Rhea" id="RHEA:14801"/>
        <dbReference type="ChEBI" id="CHEBI:30616"/>
        <dbReference type="ChEBI" id="CHEBI:57604"/>
        <dbReference type="ChEBI" id="CHEBI:58272"/>
        <dbReference type="ChEBI" id="CHEBI:456216"/>
        <dbReference type="EC" id="2.7.2.3"/>
    </reaction>
</comment>
<reference evidence="10 11" key="1">
    <citation type="submission" date="2020-08" db="EMBL/GenBank/DDBJ databases">
        <title>Arenibacter gaetbuli sp. nov., isolated from a sand dune.</title>
        <authorList>
            <person name="Park S."/>
            <person name="Yoon J.-H."/>
        </authorList>
    </citation>
    <scope>NUCLEOTIDE SEQUENCE [LARGE SCALE GENOMIC DNA]</scope>
    <source>
        <strain evidence="10 11">BSSL-BM3</strain>
    </source>
</reference>
<comment type="pathway">
    <text evidence="8">Carbohydrate degradation; glycolysis; pyruvate from D-glyceraldehyde 3-phosphate: step 2/5.</text>
</comment>
<comment type="subcellular location">
    <subcellularLocation>
        <location evidence="8">Cytoplasm</location>
    </subcellularLocation>
</comment>
<evidence type="ECO:0000256" key="4">
    <source>
        <dbReference type="ARBA" id="ARBA00022679"/>
    </source>
</evidence>
<dbReference type="PANTHER" id="PTHR11406:SF23">
    <property type="entry name" value="PHOSPHOGLYCERATE KINASE 1, CHLOROPLASTIC-RELATED"/>
    <property type="match status" value="1"/>
</dbReference>
<feature type="binding site" evidence="8">
    <location>
        <position position="35"/>
    </location>
    <ligand>
        <name>substrate</name>
    </ligand>
</feature>
<dbReference type="SUPFAM" id="SSF53748">
    <property type="entry name" value="Phosphoglycerate kinase"/>
    <property type="match status" value="1"/>
</dbReference>
<dbReference type="InterPro" id="IPR015824">
    <property type="entry name" value="Phosphoglycerate_kinase_N"/>
</dbReference>
<evidence type="ECO:0000256" key="5">
    <source>
        <dbReference type="ARBA" id="ARBA00022741"/>
    </source>
</evidence>
<proteinExistence type="inferred from homology"/>
<keyword evidence="6 8" id="KW-0418">Kinase</keyword>
<protein>
    <recommendedName>
        <fullName evidence="3 8">Phosphoglycerate kinase</fullName>
        <ecNumber evidence="3 8">2.7.2.3</ecNumber>
    </recommendedName>
</protein>
<evidence type="ECO:0000256" key="7">
    <source>
        <dbReference type="ARBA" id="ARBA00022840"/>
    </source>
</evidence>
<dbReference type="CDD" id="cd00318">
    <property type="entry name" value="Phosphoglycerate_kinase"/>
    <property type="match status" value="1"/>
</dbReference>
<dbReference type="PIRSF" id="PIRSF000724">
    <property type="entry name" value="Pgk"/>
    <property type="match status" value="1"/>
</dbReference>
<organism evidence="10 11">
    <name type="scientific">Arenibacter arenosicollis</name>
    <dbReference type="NCBI Taxonomy" id="2762274"/>
    <lineage>
        <taxon>Bacteria</taxon>
        <taxon>Pseudomonadati</taxon>
        <taxon>Bacteroidota</taxon>
        <taxon>Flavobacteriia</taxon>
        <taxon>Flavobacteriales</taxon>
        <taxon>Flavobacteriaceae</taxon>
        <taxon>Arenibacter</taxon>
    </lineage>
</organism>
<dbReference type="Gene3D" id="3.40.50.1260">
    <property type="entry name" value="Phosphoglycerate kinase, N-terminal domain"/>
    <property type="match status" value="2"/>
</dbReference>
<dbReference type="GO" id="GO:0016301">
    <property type="term" value="F:kinase activity"/>
    <property type="evidence" value="ECO:0007669"/>
    <property type="project" value="UniProtKB-KW"/>
</dbReference>
<dbReference type="EC" id="2.7.2.3" evidence="3 8"/>
<dbReference type="Proteomes" id="UP000618952">
    <property type="component" value="Unassembled WGS sequence"/>
</dbReference>
<accession>A0ABR7QIF9</accession>
<feature type="binding site" evidence="8">
    <location>
        <position position="202"/>
    </location>
    <ligand>
        <name>ATP</name>
        <dbReference type="ChEBI" id="CHEBI:30616"/>
    </ligand>
</feature>
<evidence type="ECO:0000256" key="3">
    <source>
        <dbReference type="ARBA" id="ARBA00013061"/>
    </source>
</evidence>
<keyword evidence="5 8" id="KW-0547">Nucleotide-binding</keyword>
<evidence type="ECO:0000256" key="9">
    <source>
        <dbReference type="RuleBase" id="RU000532"/>
    </source>
</evidence>
<evidence type="ECO:0000256" key="6">
    <source>
        <dbReference type="ARBA" id="ARBA00022777"/>
    </source>
</evidence>
<feature type="binding site" evidence="8">
    <location>
        <position position="293"/>
    </location>
    <ligand>
        <name>ATP</name>
        <dbReference type="ChEBI" id="CHEBI:30616"/>
    </ligand>
</feature>